<evidence type="ECO:0000256" key="2">
    <source>
        <dbReference type="SAM" id="Phobius"/>
    </source>
</evidence>
<dbReference type="Proteomes" id="UP001313132">
    <property type="component" value="Unassembled WGS sequence"/>
</dbReference>
<evidence type="ECO:0000313" key="5">
    <source>
        <dbReference type="Proteomes" id="UP000584405"/>
    </source>
</evidence>
<feature type="region of interest" description="Disordered" evidence="1">
    <location>
        <begin position="1"/>
        <end position="34"/>
    </location>
</feature>
<name>A0AAW3RQT1_9GAMM</name>
<feature type="transmembrane region" description="Helical" evidence="2">
    <location>
        <begin position="117"/>
        <end position="134"/>
    </location>
</feature>
<feature type="transmembrane region" description="Helical" evidence="2">
    <location>
        <begin position="166"/>
        <end position="187"/>
    </location>
</feature>
<keyword evidence="2" id="KW-0812">Transmembrane</keyword>
<dbReference type="EMBL" id="JBBBON010000027">
    <property type="protein sequence ID" value="MEI7104815.1"/>
    <property type="molecule type" value="Genomic_DNA"/>
</dbReference>
<feature type="compositionally biased region" description="Low complexity" evidence="1">
    <location>
        <begin position="9"/>
        <end position="34"/>
    </location>
</feature>
<proteinExistence type="predicted"/>
<dbReference type="EMBL" id="JACDRT010000007">
    <property type="protein sequence ID" value="MBA0159448.1"/>
    <property type="molecule type" value="Genomic_DNA"/>
</dbReference>
<evidence type="ECO:0000256" key="1">
    <source>
        <dbReference type="SAM" id="MobiDB-lite"/>
    </source>
</evidence>
<gene>
    <name evidence="3" type="ORF">H0253_11415</name>
    <name evidence="4" type="ORF">WCT63_20495</name>
</gene>
<reference evidence="3 5" key="1">
    <citation type="submission" date="2020-07" db="EMBL/GenBank/DDBJ databases">
        <title>Updated taxonomy of Pectobacterium genus in the CIRM-CFBP bacterial collection: when new species reveal old endemic population.</title>
        <authorList>
            <person name="Pedron J."/>
            <person name="Barny M.A."/>
            <person name="Portier P."/>
        </authorList>
    </citation>
    <scope>NUCLEOTIDE SEQUENCE [LARGE SCALE GENOMIC DNA]</scope>
    <source>
        <strain evidence="3 5">CFBP5669</strain>
    </source>
</reference>
<comment type="caution">
    <text evidence="3">The sequence shown here is derived from an EMBL/GenBank/DDBJ whole genome shotgun (WGS) entry which is preliminary data.</text>
</comment>
<sequence length="245" mass="27300">MSKFRDINVKGSDNSNNNNINQKNSGGNNVQNTTIVNKTTNNTYNNTSNGQDSSGIGAIAIAGAVGLLFIIWFLFTNLEKIYSVLKIVSITSPLLSALAVIILAFRNEVEKNDITRAVLSLILGGILFFLNEFFKTQAPQDIIDLSYKVNSVWDFWNGLNEHGKNISISMLVSSILIALSAIINHFISIRQFLYSLSDPAMTGIYFSVFKMTDFFRIRVSGTIIIIFAIFTLFALQGYIFNFKFS</sequence>
<keyword evidence="2" id="KW-1133">Transmembrane helix</keyword>
<feature type="transmembrane region" description="Helical" evidence="2">
    <location>
        <begin position="81"/>
        <end position="105"/>
    </location>
</feature>
<organism evidence="3 5">
    <name type="scientific">Pectobacterium versatile</name>
    <dbReference type="NCBI Taxonomy" id="2488639"/>
    <lineage>
        <taxon>Bacteria</taxon>
        <taxon>Pseudomonadati</taxon>
        <taxon>Pseudomonadota</taxon>
        <taxon>Gammaproteobacteria</taxon>
        <taxon>Enterobacterales</taxon>
        <taxon>Pectobacteriaceae</taxon>
        <taxon>Pectobacterium</taxon>
    </lineage>
</organism>
<dbReference type="Proteomes" id="UP000584405">
    <property type="component" value="Unassembled WGS sequence"/>
</dbReference>
<feature type="transmembrane region" description="Helical" evidence="2">
    <location>
        <begin position="219"/>
        <end position="240"/>
    </location>
</feature>
<protein>
    <submittedName>
        <fullName evidence="3">DUF2157 domain-containing protein</fullName>
    </submittedName>
</protein>
<evidence type="ECO:0000313" key="3">
    <source>
        <dbReference type="EMBL" id="MBA0159448.1"/>
    </source>
</evidence>
<dbReference type="AlphaFoldDB" id="A0AAW3RQT1"/>
<keyword evidence="2" id="KW-0472">Membrane</keyword>
<evidence type="ECO:0000313" key="6">
    <source>
        <dbReference type="Proteomes" id="UP001313132"/>
    </source>
</evidence>
<accession>A0AAW3RQT1</accession>
<dbReference type="RefSeq" id="WP_039535856.1">
    <property type="nucleotide sequence ID" value="NZ_CAKLIS010000018.1"/>
</dbReference>
<keyword evidence="6" id="KW-1185">Reference proteome</keyword>
<feature type="transmembrane region" description="Helical" evidence="2">
    <location>
        <begin position="56"/>
        <end position="75"/>
    </location>
</feature>
<reference evidence="4 6" key="2">
    <citation type="submission" date="2024-03" db="EMBL/GenBank/DDBJ databases">
        <title>Analysis of soft rot Pectobacteriaceae population diversity in US potato growing regions between 2016 and 2022.</title>
        <authorList>
            <person name="Ma X."/>
            <person name="Zhang X."/>
            <person name="Stodghill P."/>
            <person name="Rioux R."/>
            <person name="Babler B."/>
            <person name="Shrestha S."/>
            <person name="Babler B."/>
            <person name="Rivedal H."/>
            <person name="Frost K."/>
            <person name="Hao J."/>
            <person name="Secor G."/>
            <person name="Swingle B."/>
        </authorList>
    </citation>
    <scope>NUCLEOTIDE SEQUENCE [LARGE SCALE GENOMIC DNA]</scope>
    <source>
        <strain evidence="4 6">UMSS2</strain>
    </source>
</reference>
<evidence type="ECO:0000313" key="4">
    <source>
        <dbReference type="EMBL" id="MEI7104815.1"/>
    </source>
</evidence>